<dbReference type="AlphaFoldDB" id="A0A8S4S989"/>
<dbReference type="EMBL" id="CAKXAJ010026164">
    <property type="protein sequence ID" value="CAH2260335.1"/>
    <property type="molecule type" value="Genomic_DNA"/>
</dbReference>
<keyword evidence="3" id="KW-1185">Reference proteome</keyword>
<dbReference type="Proteomes" id="UP000838756">
    <property type="component" value="Unassembled WGS sequence"/>
</dbReference>
<protein>
    <submittedName>
        <fullName evidence="2">Jg2368 protein</fullName>
    </submittedName>
</protein>
<feature type="region of interest" description="Disordered" evidence="1">
    <location>
        <begin position="23"/>
        <end position="54"/>
    </location>
</feature>
<comment type="caution">
    <text evidence="2">The sequence shown here is derived from an EMBL/GenBank/DDBJ whole genome shotgun (WGS) entry which is preliminary data.</text>
</comment>
<name>A0A8S4S989_9NEOP</name>
<accession>A0A8S4S989</accession>
<organism evidence="2 3">
    <name type="scientific">Pararge aegeria aegeria</name>
    <dbReference type="NCBI Taxonomy" id="348720"/>
    <lineage>
        <taxon>Eukaryota</taxon>
        <taxon>Metazoa</taxon>
        <taxon>Ecdysozoa</taxon>
        <taxon>Arthropoda</taxon>
        <taxon>Hexapoda</taxon>
        <taxon>Insecta</taxon>
        <taxon>Pterygota</taxon>
        <taxon>Neoptera</taxon>
        <taxon>Endopterygota</taxon>
        <taxon>Lepidoptera</taxon>
        <taxon>Glossata</taxon>
        <taxon>Ditrysia</taxon>
        <taxon>Papilionoidea</taxon>
        <taxon>Nymphalidae</taxon>
        <taxon>Satyrinae</taxon>
        <taxon>Satyrini</taxon>
        <taxon>Parargina</taxon>
        <taxon>Pararge</taxon>
    </lineage>
</organism>
<proteinExistence type="predicted"/>
<gene>
    <name evidence="2" type="primary">jg2368</name>
    <name evidence="2" type="ORF">PAEG_LOCUS23705</name>
</gene>
<evidence type="ECO:0000313" key="2">
    <source>
        <dbReference type="EMBL" id="CAH2260335.1"/>
    </source>
</evidence>
<evidence type="ECO:0000256" key="1">
    <source>
        <dbReference type="SAM" id="MobiDB-lite"/>
    </source>
</evidence>
<feature type="compositionally biased region" description="Polar residues" evidence="1">
    <location>
        <begin position="24"/>
        <end position="42"/>
    </location>
</feature>
<evidence type="ECO:0000313" key="3">
    <source>
        <dbReference type="Proteomes" id="UP000838756"/>
    </source>
</evidence>
<sequence length="110" mass="11598">MQVKSSATCNLVSIRGIEVKPHHVNQSSSTAGHRSFVESSTIHGPGPLASSGSAAVKPHVPVITPALTPFRSELTIVVMLLSGRNKHGYSTSPDELSQIALLLQSHHPTS</sequence>
<reference evidence="2" key="1">
    <citation type="submission" date="2022-03" db="EMBL/GenBank/DDBJ databases">
        <authorList>
            <person name="Lindestad O."/>
        </authorList>
    </citation>
    <scope>NUCLEOTIDE SEQUENCE</scope>
</reference>